<evidence type="ECO:0000313" key="3">
    <source>
        <dbReference type="Proteomes" id="UP000245119"/>
    </source>
</evidence>
<dbReference type="EMBL" id="PZQS01000009">
    <property type="protein sequence ID" value="PVD25084.1"/>
    <property type="molecule type" value="Genomic_DNA"/>
</dbReference>
<dbReference type="AlphaFoldDB" id="A0A2T7NVA4"/>
<dbReference type="FunFam" id="2.30.180.10:FF:000032">
    <property type="entry name" value="Fasciclin domain-containing protein, putative"/>
    <property type="match status" value="2"/>
</dbReference>
<dbReference type="PANTHER" id="PTHR10900:SF77">
    <property type="entry name" value="FI19380P1"/>
    <property type="match status" value="1"/>
</dbReference>
<dbReference type="Pfam" id="PF02469">
    <property type="entry name" value="Fasciclin"/>
    <property type="match status" value="2"/>
</dbReference>
<dbReference type="SUPFAM" id="SSF82153">
    <property type="entry name" value="FAS1 domain"/>
    <property type="match status" value="2"/>
</dbReference>
<dbReference type="GO" id="GO:0031012">
    <property type="term" value="C:extracellular matrix"/>
    <property type="evidence" value="ECO:0007669"/>
    <property type="project" value="TreeGrafter"/>
</dbReference>
<organism evidence="2 3">
    <name type="scientific">Pomacea canaliculata</name>
    <name type="common">Golden apple snail</name>
    <dbReference type="NCBI Taxonomy" id="400727"/>
    <lineage>
        <taxon>Eukaryota</taxon>
        <taxon>Metazoa</taxon>
        <taxon>Spiralia</taxon>
        <taxon>Lophotrochozoa</taxon>
        <taxon>Mollusca</taxon>
        <taxon>Gastropoda</taxon>
        <taxon>Caenogastropoda</taxon>
        <taxon>Architaenioglossa</taxon>
        <taxon>Ampullarioidea</taxon>
        <taxon>Ampullariidae</taxon>
        <taxon>Pomacea</taxon>
    </lineage>
</organism>
<proteinExistence type="predicted"/>
<dbReference type="OrthoDB" id="286301at2759"/>
<evidence type="ECO:0000313" key="2">
    <source>
        <dbReference type="EMBL" id="PVD25084.1"/>
    </source>
</evidence>
<sequence length="293" mass="30964">MTEADKTYNAPTLPELVKSLGLNALYDSVVKAKLADALSSKGPFTLFAPTDAAFAAMPDWEKEATSNITILTKILKYHVLNGKVLSSDLKNELLVPTLEGQEVRLNIYPNSVVTVQCSPIDLNNVDKLASNGVLHEISRVMLPPAGTVVDAIAACPVFQDLKLAVGVAGLDAALRVKGPYTVFAPTDKAFEQLPPGALDNLLKNKTALTEVLLYHVVKNTYCSAGLSSVSTLTTLGGKDLSIAVTEDAIKVNNAKVLPGAADGSVSNGVVHAIDAVLLPPEIRSRPVSQLNQL</sequence>
<dbReference type="Proteomes" id="UP000245119">
    <property type="component" value="Linkage Group LG9"/>
</dbReference>
<dbReference type="PANTHER" id="PTHR10900">
    <property type="entry name" value="PERIOSTIN-RELATED"/>
    <property type="match status" value="1"/>
</dbReference>
<dbReference type="PROSITE" id="PS50213">
    <property type="entry name" value="FAS1"/>
    <property type="match status" value="2"/>
</dbReference>
<dbReference type="GO" id="GO:0050839">
    <property type="term" value="F:cell adhesion molecule binding"/>
    <property type="evidence" value="ECO:0007669"/>
    <property type="project" value="TreeGrafter"/>
</dbReference>
<accession>A0A2T7NVA4</accession>
<reference evidence="2 3" key="1">
    <citation type="submission" date="2018-04" db="EMBL/GenBank/DDBJ databases">
        <title>The genome of golden apple snail Pomacea canaliculata provides insight into stress tolerance and invasive adaptation.</title>
        <authorList>
            <person name="Liu C."/>
            <person name="Liu B."/>
            <person name="Ren Y."/>
            <person name="Zhang Y."/>
            <person name="Wang H."/>
            <person name="Li S."/>
            <person name="Jiang F."/>
            <person name="Yin L."/>
            <person name="Zhang G."/>
            <person name="Qian W."/>
            <person name="Fan W."/>
        </authorList>
    </citation>
    <scope>NUCLEOTIDE SEQUENCE [LARGE SCALE GENOMIC DNA]</scope>
    <source>
        <strain evidence="2">SZHN2017</strain>
        <tissue evidence="2">Muscle</tissue>
    </source>
</reference>
<dbReference type="STRING" id="400727.A0A2T7NVA4"/>
<dbReference type="GO" id="GO:0007155">
    <property type="term" value="P:cell adhesion"/>
    <property type="evidence" value="ECO:0007669"/>
    <property type="project" value="TreeGrafter"/>
</dbReference>
<dbReference type="InterPro" id="IPR036378">
    <property type="entry name" value="FAS1_dom_sf"/>
</dbReference>
<dbReference type="GO" id="GO:0030198">
    <property type="term" value="P:extracellular matrix organization"/>
    <property type="evidence" value="ECO:0007669"/>
    <property type="project" value="TreeGrafter"/>
</dbReference>
<dbReference type="InterPro" id="IPR050904">
    <property type="entry name" value="Adhesion/Biosynth-related"/>
</dbReference>
<comment type="caution">
    <text evidence="2">The sequence shown here is derived from an EMBL/GenBank/DDBJ whole genome shotgun (WGS) entry which is preliminary data.</text>
</comment>
<feature type="domain" description="FAS1" evidence="1">
    <location>
        <begin position="145"/>
        <end position="277"/>
    </location>
</feature>
<keyword evidence="3" id="KW-1185">Reference proteome</keyword>
<dbReference type="Gene3D" id="2.30.180.10">
    <property type="entry name" value="FAS1 domain"/>
    <property type="match status" value="2"/>
</dbReference>
<feature type="domain" description="FAS1" evidence="1">
    <location>
        <begin position="9"/>
        <end position="141"/>
    </location>
</feature>
<dbReference type="SMART" id="SM00554">
    <property type="entry name" value="FAS1"/>
    <property type="match status" value="2"/>
</dbReference>
<dbReference type="GO" id="GO:0005615">
    <property type="term" value="C:extracellular space"/>
    <property type="evidence" value="ECO:0007669"/>
    <property type="project" value="TreeGrafter"/>
</dbReference>
<gene>
    <name evidence="2" type="ORF">C0Q70_15582</name>
</gene>
<protein>
    <recommendedName>
        <fullName evidence="1">FAS1 domain-containing protein</fullName>
    </recommendedName>
</protein>
<evidence type="ECO:0000259" key="1">
    <source>
        <dbReference type="PROSITE" id="PS50213"/>
    </source>
</evidence>
<name>A0A2T7NVA4_POMCA</name>
<dbReference type="InterPro" id="IPR000782">
    <property type="entry name" value="FAS1_domain"/>
</dbReference>